<dbReference type="OrthoDB" id="417678at2759"/>
<dbReference type="STRING" id="105231.A0A0U9HSM7"/>
<dbReference type="Proteomes" id="UP000054558">
    <property type="component" value="Unassembled WGS sequence"/>
</dbReference>
<reference evidence="9 10" key="1">
    <citation type="journal article" date="2014" name="Nat. Commun.">
        <title>Klebsormidium flaccidum genome reveals primary factors for plant terrestrial adaptation.</title>
        <authorList>
            <person name="Hori K."/>
            <person name="Maruyama F."/>
            <person name="Fujisawa T."/>
            <person name="Togashi T."/>
            <person name="Yamamoto N."/>
            <person name="Seo M."/>
            <person name="Sato S."/>
            <person name="Yamada T."/>
            <person name="Mori H."/>
            <person name="Tajima N."/>
            <person name="Moriyama T."/>
            <person name="Ikeuchi M."/>
            <person name="Watanabe M."/>
            <person name="Wada H."/>
            <person name="Kobayashi K."/>
            <person name="Saito M."/>
            <person name="Masuda T."/>
            <person name="Sasaki-Sekimoto Y."/>
            <person name="Mashiguchi K."/>
            <person name="Awai K."/>
            <person name="Shimojima M."/>
            <person name="Masuda S."/>
            <person name="Iwai M."/>
            <person name="Nobusawa T."/>
            <person name="Narise T."/>
            <person name="Kondo S."/>
            <person name="Saito H."/>
            <person name="Sato R."/>
            <person name="Murakawa M."/>
            <person name="Ihara Y."/>
            <person name="Oshima-Yamada Y."/>
            <person name="Ohtaka K."/>
            <person name="Satoh M."/>
            <person name="Sonobe K."/>
            <person name="Ishii M."/>
            <person name="Ohtani R."/>
            <person name="Kanamori-Sato M."/>
            <person name="Honoki R."/>
            <person name="Miyazaki D."/>
            <person name="Mochizuki H."/>
            <person name="Umetsu J."/>
            <person name="Higashi K."/>
            <person name="Shibata D."/>
            <person name="Kamiya Y."/>
            <person name="Sato N."/>
            <person name="Nakamura Y."/>
            <person name="Tabata S."/>
            <person name="Ida S."/>
            <person name="Kurokawa K."/>
            <person name="Ohta H."/>
        </authorList>
    </citation>
    <scope>NUCLEOTIDE SEQUENCE [LARGE SCALE GENOMIC DNA]</scope>
    <source>
        <strain evidence="9 10">NIES-2285</strain>
    </source>
</reference>
<keyword evidence="3" id="KW-0156">Chromatin regulator</keyword>
<dbReference type="PANTHER" id="PTHR23356:SF16">
    <property type="entry name" value="DPY30 DOMAIN CONTAINING 2"/>
    <property type="match status" value="1"/>
</dbReference>
<dbReference type="Pfam" id="PF05186">
    <property type="entry name" value="Dpy-30"/>
    <property type="match status" value="1"/>
</dbReference>
<dbReference type="Gene3D" id="1.20.890.10">
    <property type="entry name" value="cAMP-dependent protein kinase regulatory subunit, dimerization-anchoring domain"/>
    <property type="match status" value="1"/>
</dbReference>
<dbReference type="InterPro" id="IPR037856">
    <property type="entry name" value="Sdc1/DPY30"/>
</dbReference>
<evidence type="ECO:0000313" key="9">
    <source>
        <dbReference type="EMBL" id="GAQ85457.1"/>
    </source>
</evidence>
<evidence type="ECO:0000256" key="2">
    <source>
        <dbReference type="ARBA" id="ARBA00010849"/>
    </source>
</evidence>
<feature type="region of interest" description="Disordered" evidence="8">
    <location>
        <begin position="1"/>
        <end position="58"/>
    </location>
</feature>
<keyword evidence="6" id="KW-0539">Nucleus</keyword>
<name>A0A0U9HSM7_KLENI</name>
<dbReference type="EMBL" id="DF237185">
    <property type="protein sequence ID" value="GAQ85457.1"/>
    <property type="molecule type" value="Genomic_DNA"/>
</dbReference>
<comment type="subcellular location">
    <subcellularLocation>
        <location evidence="1">Nucleus</location>
    </subcellularLocation>
</comment>
<comment type="similarity">
    <text evidence="2">Belongs to the dpy-30 family.</text>
</comment>
<evidence type="ECO:0000256" key="5">
    <source>
        <dbReference type="ARBA" id="ARBA00023163"/>
    </source>
</evidence>
<keyword evidence="5" id="KW-0804">Transcription</keyword>
<protein>
    <recommendedName>
        <fullName evidence="7">Protein dpy-30 homolog</fullName>
    </recommendedName>
</protein>
<dbReference type="CDD" id="cd22965">
    <property type="entry name" value="DD_DPY30_SDC1"/>
    <property type="match status" value="1"/>
</dbReference>
<evidence type="ECO:0000256" key="1">
    <source>
        <dbReference type="ARBA" id="ARBA00004123"/>
    </source>
</evidence>
<keyword evidence="4" id="KW-0805">Transcription regulation</keyword>
<dbReference type="PANTHER" id="PTHR23356">
    <property type="entry name" value="DPY30-RELATED"/>
    <property type="match status" value="1"/>
</dbReference>
<sequence length="135" mass="14097">MSQLAAEANLNEVIPPSMAGPGTSVESDSQATTQAAESAANGEVATTSLEGVGFDQPREGHAGQVAALEMQQKLELHATPVRAYLEATVVPLLLQGLQHTARERPDNPVEYLAAFLLKNNPQKPARISAPVAGSS</sequence>
<dbReference type="InterPro" id="IPR049629">
    <property type="entry name" value="DPY30_SDC1_DD"/>
</dbReference>
<dbReference type="InterPro" id="IPR007858">
    <property type="entry name" value="Dpy-30_motif"/>
</dbReference>
<dbReference type="GO" id="GO:0006325">
    <property type="term" value="P:chromatin organization"/>
    <property type="evidence" value="ECO:0007669"/>
    <property type="project" value="UniProtKB-KW"/>
</dbReference>
<evidence type="ECO:0000256" key="8">
    <source>
        <dbReference type="SAM" id="MobiDB-lite"/>
    </source>
</evidence>
<evidence type="ECO:0000256" key="4">
    <source>
        <dbReference type="ARBA" id="ARBA00023015"/>
    </source>
</evidence>
<dbReference type="GO" id="GO:0048188">
    <property type="term" value="C:Set1C/COMPASS complex"/>
    <property type="evidence" value="ECO:0007669"/>
    <property type="project" value="InterPro"/>
</dbReference>
<feature type="compositionally biased region" description="Low complexity" evidence="8">
    <location>
        <begin position="29"/>
        <end position="40"/>
    </location>
</feature>
<organism evidence="9 10">
    <name type="scientific">Klebsormidium nitens</name>
    <name type="common">Green alga</name>
    <name type="synonym">Ulothrix nitens</name>
    <dbReference type="NCBI Taxonomy" id="105231"/>
    <lineage>
        <taxon>Eukaryota</taxon>
        <taxon>Viridiplantae</taxon>
        <taxon>Streptophyta</taxon>
        <taxon>Klebsormidiophyceae</taxon>
        <taxon>Klebsormidiales</taxon>
        <taxon>Klebsormidiaceae</taxon>
        <taxon>Klebsormidium</taxon>
    </lineage>
</organism>
<proteinExistence type="inferred from homology"/>
<dbReference type="OMA" id="CKERPDN"/>
<evidence type="ECO:0000256" key="3">
    <source>
        <dbReference type="ARBA" id="ARBA00022853"/>
    </source>
</evidence>
<evidence type="ECO:0000313" key="10">
    <source>
        <dbReference type="Proteomes" id="UP000054558"/>
    </source>
</evidence>
<gene>
    <name evidence="9" type="ORF">KFL_002360090</name>
</gene>
<accession>A0A0U9HSM7</accession>
<evidence type="ECO:0000256" key="6">
    <source>
        <dbReference type="ARBA" id="ARBA00023242"/>
    </source>
</evidence>
<evidence type="ECO:0000256" key="7">
    <source>
        <dbReference type="ARBA" id="ARBA00044172"/>
    </source>
</evidence>
<dbReference type="AlphaFoldDB" id="A0A0U9HSM7"/>
<keyword evidence="10" id="KW-1185">Reference proteome</keyword>